<evidence type="ECO:0000313" key="1">
    <source>
        <dbReference type="EMBL" id="CAD8185290.1"/>
    </source>
</evidence>
<keyword evidence="2" id="KW-1185">Reference proteome</keyword>
<proteinExistence type="predicted"/>
<accession>A0A8S1W7R4</accession>
<comment type="caution">
    <text evidence="1">The sequence shown here is derived from an EMBL/GenBank/DDBJ whole genome shotgun (WGS) entry which is preliminary data.</text>
</comment>
<dbReference type="Proteomes" id="UP000683925">
    <property type="component" value="Unassembled WGS sequence"/>
</dbReference>
<dbReference type="AlphaFoldDB" id="A0A8S1W7R4"/>
<gene>
    <name evidence="1" type="ORF">POCTA_138.1.T0850100</name>
</gene>
<reference evidence="1" key="1">
    <citation type="submission" date="2021-01" db="EMBL/GenBank/DDBJ databases">
        <authorList>
            <consortium name="Genoscope - CEA"/>
            <person name="William W."/>
        </authorList>
    </citation>
    <scope>NUCLEOTIDE SEQUENCE</scope>
</reference>
<organism evidence="1 2">
    <name type="scientific">Paramecium octaurelia</name>
    <dbReference type="NCBI Taxonomy" id="43137"/>
    <lineage>
        <taxon>Eukaryota</taxon>
        <taxon>Sar</taxon>
        <taxon>Alveolata</taxon>
        <taxon>Ciliophora</taxon>
        <taxon>Intramacronucleata</taxon>
        <taxon>Oligohymenophorea</taxon>
        <taxon>Peniculida</taxon>
        <taxon>Parameciidae</taxon>
        <taxon>Paramecium</taxon>
    </lineage>
</organism>
<sequence>MSSIGVIDYTPLKKYLIHGHPQQRRETIQTKREIIKNLNNIQDFIYKFPLQIVFIVNRYQIMFWERSQWIIHPMKKGYGLEFLVVQEISIDS</sequence>
<protein>
    <submittedName>
        <fullName evidence="1">Uncharacterized protein</fullName>
    </submittedName>
</protein>
<evidence type="ECO:0000313" key="2">
    <source>
        <dbReference type="Proteomes" id="UP000683925"/>
    </source>
</evidence>
<dbReference type="EMBL" id="CAJJDP010000084">
    <property type="protein sequence ID" value="CAD8185290.1"/>
    <property type="molecule type" value="Genomic_DNA"/>
</dbReference>
<name>A0A8S1W7R4_PAROT</name>